<reference evidence="16" key="1">
    <citation type="journal article" date="2010" name="Nature">
        <title>The Amphimedon queenslandica genome and the evolution of animal complexity.</title>
        <authorList>
            <person name="Srivastava M."/>
            <person name="Simakov O."/>
            <person name="Chapman J."/>
            <person name="Fahey B."/>
            <person name="Gauthier M.E."/>
            <person name="Mitros T."/>
            <person name="Richards G.S."/>
            <person name="Conaco C."/>
            <person name="Dacre M."/>
            <person name="Hellsten U."/>
            <person name="Larroux C."/>
            <person name="Putnam N.H."/>
            <person name="Stanke M."/>
            <person name="Adamska M."/>
            <person name="Darling A."/>
            <person name="Degnan S.M."/>
            <person name="Oakley T.H."/>
            <person name="Plachetzki D.C."/>
            <person name="Zhai Y."/>
            <person name="Adamski M."/>
            <person name="Calcino A."/>
            <person name="Cummins S.F."/>
            <person name="Goodstein D.M."/>
            <person name="Harris C."/>
            <person name="Jackson D.J."/>
            <person name="Leys S.P."/>
            <person name="Shu S."/>
            <person name="Woodcroft B.J."/>
            <person name="Vervoort M."/>
            <person name="Kosik K.S."/>
            <person name="Manning G."/>
            <person name="Degnan B.M."/>
            <person name="Rokhsar D.S."/>
        </authorList>
    </citation>
    <scope>NUCLEOTIDE SEQUENCE [LARGE SCALE GENOMIC DNA]</scope>
</reference>
<evidence type="ECO:0000256" key="11">
    <source>
        <dbReference type="ARBA" id="ARBA00076879"/>
    </source>
</evidence>
<organism evidence="15">
    <name type="scientific">Amphimedon queenslandica</name>
    <name type="common">Sponge</name>
    <dbReference type="NCBI Taxonomy" id="400682"/>
    <lineage>
        <taxon>Eukaryota</taxon>
        <taxon>Metazoa</taxon>
        <taxon>Porifera</taxon>
        <taxon>Demospongiae</taxon>
        <taxon>Heteroscleromorpha</taxon>
        <taxon>Haplosclerida</taxon>
        <taxon>Niphatidae</taxon>
        <taxon>Amphimedon</taxon>
    </lineage>
</organism>
<evidence type="ECO:0000256" key="5">
    <source>
        <dbReference type="ARBA" id="ARBA00022763"/>
    </source>
</evidence>
<evidence type="ECO:0000256" key="1">
    <source>
        <dbReference type="ARBA" id="ARBA00000086"/>
    </source>
</evidence>
<dbReference type="GO" id="GO:0003677">
    <property type="term" value="F:DNA binding"/>
    <property type="evidence" value="ECO:0007669"/>
    <property type="project" value="InterPro"/>
</dbReference>
<dbReference type="Proteomes" id="UP000007879">
    <property type="component" value="Unassembled WGS sequence"/>
</dbReference>
<dbReference type="STRING" id="400682.A0A1X7VUD6"/>
<dbReference type="KEGG" id="aqu:100640905"/>
<comment type="subunit">
    <text evidence="9">Binds MBD1. Binds SSBP1.</text>
</comment>
<dbReference type="PANTHER" id="PTHR10429:SF0">
    <property type="entry name" value="DNA-3-METHYLADENINE GLYCOSYLASE"/>
    <property type="match status" value="1"/>
</dbReference>
<reference evidence="15" key="2">
    <citation type="submission" date="2017-05" db="UniProtKB">
        <authorList>
            <consortium name="EnsemblMetazoa"/>
        </authorList>
    </citation>
    <scope>IDENTIFICATION</scope>
</reference>
<dbReference type="OrthoDB" id="6353017at2759"/>
<dbReference type="Pfam" id="PF02245">
    <property type="entry name" value="Pur_DNA_glyco"/>
    <property type="match status" value="1"/>
</dbReference>
<dbReference type="HAMAP" id="MF_00527">
    <property type="entry name" value="3MGH"/>
    <property type="match status" value="1"/>
</dbReference>
<dbReference type="NCBIfam" id="NF002003">
    <property type="entry name" value="PRK00802.1-3"/>
    <property type="match status" value="1"/>
</dbReference>
<evidence type="ECO:0000256" key="4">
    <source>
        <dbReference type="ARBA" id="ARBA00012000"/>
    </source>
</evidence>
<feature type="compositionally biased region" description="Basic and acidic residues" evidence="14">
    <location>
        <begin position="15"/>
        <end position="29"/>
    </location>
</feature>
<feature type="region of interest" description="Disordered" evidence="14">
    <location>
        <begin position="1"/>
        <end position="29"/>
    </location>
</feature>
<evidence type="ECO:0000256" key="14">
    <source>
        <dbReference type="SAM" id="MobiDB-lite"/>
    </source>
</evidence>
<keyword evidence="6" id="KW-0378">Hydrolase</keyword>
<dbReference type="GO" id="GO:0003905">
    <property type="term" value="F:alkylbase DNA N-glycosylase activity"/>
    <property type="evidence" value="ECO:0007669"/>
    <property type="project" value="UniProtKB-EC"/>
</dbReference>
<evidence type="ECO:0000256" key="10">
    <source>
        <dbReference type="ARBA" id="ARBA00068926"/>
    </source>
</evidence>
<evidence type="ECO:0000256" key="2">
    <source>
        <dbReference type="ARBA" id="ARBA00002421"/>
    </source>
</evidence>
<comment type="catalytic activity">
    <reaction evidence="1">
        <text>Hydrolysis of alkylated DNA, releasing 3-methyladenine, 3-methylguanine, 7-methylguanine and 7-methyladenine.</text>
        <dbReference type="EC" id="3.2.2.21"/>
    </reaction>
</comment>
<dbReference type="InterPro" id="IPR036995">
    <property type="entry name" value="MPG_sf"/>
</dbReference>
<accession>A0A1X7VUD6</accession>
<keyword evidence="16" id="KW-1185">Reference proteome</keyword>
<dbReference type="InParanoid" id="A0A1X7VUD6"/>
<dbReference type="EnsemblMetazoa" id="Aqu2.1.43475_001">
    <property type="protein sequence ID" value="Aqu2.1.43475_001"/>
    <property type="gene ID" value="Aqu2.1.43475"/>
</dbReference>
<keyword evidence="7" id="KW-0234">DNA repair</keyword>
<dbReference type="CDD" id="cd00540">
    <property type="entry name" value="AAG"/>
    <property type="match status" value="1"/>
</dbReference>
<dbReference type="SUPFAM" id="SSF50486">
    <property type="entry name" value="FMT C-terminal domain-like"/>
    <property type="match status" value="1"/>
</dbReference>
<protein>
    <recommendedName>
        <fullName evidence="10">DNA-3-methyladenine glycosylase</fullName>
        <ecNumber evidence="4">3.2.2.21</ecNumber>
    </recommendedName>
    <alternativeName>
        <fullName evidence="11">3-alkyladenine DNA glycosylase</fullName>
    </alternativeName>
    <alternativeName>
        <fullName evidence="8">3-methyladenine DNA glycosidase</fullName>
    </alternativeName>
    <alternativeName>
        <fullName evidence="13">ADPG</fullName>
    </alternativeName>
    <alternativeName>
        <fullName evidence="12">N-methylpurine-DNA glycosylase</fullName>
    </alternativeName>
</protein>
<dbReference type="GO" id="GO:0006284">
    <property type="term" value="P:base-excision repair"/>
    <property type="evidence" value="ECO:0007669"/>
    <property type="project" value="InterPro"/>
</dbReference>
<name>A0A1X7VUD6_AMPQE</name>
<proteinExistence type="inferred from homology"/>
<dbReference type="EnsemblMetazoa" id="XM_019997891.1">
    <property type="protein sequence ID" value="XP_019853450.1"/>
    <property type="gene ID" value="LOC100640905"/>
</dbReference>
<evidence type="ECO:0000256" key="6">
    <source>
        <dbReference type="ARBA" id="ARBA00022801"/>
    </source>
</evidence>
<evidence type="ECO:0000313" key="15">
    <source>
        <dbReference type="EnsemblMetazoa" id="Aqu2.1.43475_001"/>
    </source>
</evidence>
<evidence type="ECO:0000256" key="13">
    <source>
        <dbReference type="ARBA" id="ARBA00082988"/>
    </source>
</evidence>
<dbReference type="InterPro" id="IPR003180">
    <property type="entry name" value="MPG"/>
</dbReference>
<evidence type="ECO:0000256" key="9">
    <source>
        <dbReference type="ARBA" id="ARBA00066187"/>
    </source>
</evidence>
<dbReference type="EC" id="3.2.2.21" evidence="4"/>
<dbReference type="FunFam" id="3.10.300.10:FF:000001">
    <property type="entry name" value="Putative 3-methyladenine DNA glycosylase"/>
    <property type="match status" value="1"/>
</dbReference>
<keyword evidence="5" id="KW-0227">DNA damage</keyword>
<dbReference type="eggNOG" id="KOG4486">
    <property type="taxonomic scope" value="Eukaryota"/>
</dbReference>
<comment type="function">
    <text evidence="2">Hydrolysis of the deoxyribose N-glycosidic bond to excise 3-methyladenine, and 7-methylguanine from the damaged DNA polymer formed by alkylation lesions.</text>
</comment>
<sequence length="247" mass="28213">MSTIAERLQRKRRKDKEDEQLQHEEETDETIKEKKVMKIEPLHSPPKCDYNFYCASCEDLAKKLLGCVLVTKMREGGGSWVVTKGLIVETEAYLGGPDKASHSYNGKRTPRNEAMYMPPGTCYVYSIYGMHHCVNISSLGEGAAILIRSLEPLDGAETMRERRKKCRKDEDLCRGPGKLCQAMGISKEQDKTNLSTSNEIWVETREGRHQLEIIGCPRIGVDYAQEWAEKNLRYYIKGNKYVSKIIK</sequence>
<evidence type="ECO:0000313" key="16">
    <source>
        <dbReference type="Proteomes" id="UP000007879"/>
    </source>
</evidence>
<evidence type="ECO:0000256" key="12">
    <source>
        <dbReference type="ARBA" id="ARBA00078171"/>
    </source>
</evidence>
<evidence type="ECO:0000256" key="7">
    <source>
        <dbReference type="ARBA" id="ARBA00023204"/>
    </source>
</evidence>
<dbReference type="Gene3D" id="3.10.300.10">
    <property type="entry name" value="Methylpurine-DNA glycosylase (MPG)"/>
    <property type="match status" value="1"/>
</dbReference>
<dbReference type="NCBIfam" id="TIGR00567">
    <property type="entry name" value="3mg"/>
    <property type="match status" value="1"/>
</dbReference>
<comment type="similarity">
    <text evidence="3">Belongs to the DNA glycosylase MPG family.</text>
</comment>
<gene>
    <name evidence="15" type="primary">100640905</name>
</gene>
<evidence type="ECO:0000256" key="3">
    <source>
        <dbReference type="ARBA" id="ARBA00009232"/>
    </source>
</evidence>
<dbReference type="InterPro" id="IPR011034">
    <property type="entry name" value="Formyl_transferase-like_C_sf"/>
</dbReference>
<evidence type="ECO:0000256" key="8">
    <source>
        <dbReference type="ARBA" id="ARBA00033426"/>
    </source>
</evidence>
<dbReference type="AlphaFoldDB" id="A0A1X7VUD6"/>
<dbReference type="PANTHER" id="PTHR10429">
    <property type="entry name" value="DNA-3-METHYLADENINE GLYCOSYLASE"/>
    <property type="match status" value="1"/>
</dbReference>